<organism evidence="1 2">
    <name type="scientific">Actinocorallia aurantiaca</name>
    <dbReference type="NCBI Taxonomy" id="46204"/>
    <lineage>
        <taxon>Bacteria</taxon>
        <taxon>Bacillati</taxon>
        <taxon>Actinomycetota</taxon>
        <taxon>Actinomycetes</taxon>
        <taxon>Streptosporangiales</taxon>
        <taxon>Thermomonosporaceae</taxon>
        <taxon>Actinocorallia</taxon>
    </lineage>
</organism>
<protein>
    <recommendedName>
        <fullName evidence="3">Excreted virulence factor EspC (Type VII ESX diderm)</fullName>
    </recommendedName>
</protein>
<proteinExistence type="predicted"/>
<comment type="caution">
    <text evidence="1">The sequence shown here is derived from an EMBL/GenBank/DDBJ whole genome shotgun (WGS) entry which is preliminary data.</text>
</comment>
<sequence length="103" mass="11423">MAPSKEEIRFSVEGLRTHAKDWDAAAGQMEQVGTVVAGLELNRVEAGLFQSLVNQVNSTQQKIEMLAREAVTEMEKGGDALRKVATTYEAEEAKNVHKMNKLY</sequence>
<dbReference type="Proteomes" id="UP001501842">
    <property type="component" value="Unassembled WGS sequence"/>
</dbReference>
<reference evidence="1 2" key="1">
    <citation type="journal article" date="2019" name="Int. J. Syst. Evol. Microbiol.">
        <title>The Global Catalogue of Microorganisms (GCM) 10K type strain sequencing project: providing services to taxonomists for standard genome sequencing and annotation.</title>
        <authorList>
            <consortium name="The Broad Institute Genomics Platform"/>
            <consortium name="The Broad Institute Genome Sequencing Center for Infectious Disease"/>
            <person name="Wu L."/>
            <person name="Ma J."/>
        </authorList>
    </citation>
    <scope>NUCLEOTIDE SEQUENCE [LARGE SCALE GENOMIC DNA]</scope>
    <source>
        <strain evidence="1 2">JCM 8201</strain>
    </source>
</reference>
<evidence type="ECO:0000313" key="2">
    <source>
        <dbReference type="Proteomes" id="UP001501842"/>
    </source>
</evidence>
<accession>A0ABN3UB66</accession>
<dbReference type="RefSeq" id="WP_344451824.1">
    <property type="nucleotide sequence ID" value="NZ_BAAATZ010000013.1"/>
</dbReference>
<name>A0ABN3UB66_9ACTN</name>
<evidence type="ECO:0000313" key="1">
    <source>
        <dbReference type="EMBL" id="GAA2728857.1"/>
    </source>
</evidence>
<evidence type="ECO:0008006" key="3">
    <source>
        <dbReference type="Google" id="ProtNLM"/>
    </source>
</evidence>
<dbReference type="EMBL" id="BAAATZ010000013">
    <property type="protein sequence ID" value="GAA2728857.1"/>
    <property type="molecule type" value="Genomic_DNA"/>
</dbReference>
<keyword evidence="2" id="KW-1185">Reference proteome</keyword>
<gene>
    <name evidence="1" type="ORF">GCM10010439_38020</name>
</gene>